<evidence type="ECO:0000259" key="2">
    <source>
        <dbReference type="Pfam" id="PF01863"/>
    </source>
</evidence>
<keyword evidence="1" id="KW-0175">Coiled coil</keyword>
<dbReference type="CDD" id="cd07344">
    <property type="entry name" value="M48_yhfN_like"/>
    <property type="match status" value="1"/>
</dbReference>
<feature type="domain" description="YgjP-like metallopeptidase" evidence="2">
    <location>
        <begin position="69"/>
        <end position="183"/>
    </location>
</feature>
<dbReference type="PANTHER" id="PTHR30399">
    <property type="entry name" value="UNCHARACTERIZED PROTEIN YGJP"/>
    <property type="match status" value="1"/>
</dbReference>
<dbReference type="PANTHER" id="PTHR30399:SF1">
    <property type="entry name" value="UTP PYROPHOSPHATASE"/>
    <property type="match status" value="1"/>
</dbReference>
<dbReference type="Gene3D" id="3.30.2010.10">
    <property type="entry name" value="Metalloproteases ('zincins'), catalytic domain"/>
    <property type="match status" value="1"/>
</dbReference>
<dbReference type="InterPro" id="IPR053136">
    <property type="entry name" value="UTP_pyrophosphatase-like"/>
</dbReference>
<evidence type="ECO:0000256" key="1">
    <source>
        <dbReference type="SAM" id="Coils"/>
    </source>
</evidence>
<reference evidence="3" key="1">
    <citation type="submission" date="2020-04" db="EMBL/GenBank/DDBJ databases">
        <authorList>
            <person name="Zhang T."/>
        </authorList>
    </citation>
    <scope>NUCLEOTIDE SEQUENCE</scope>
    <source>
        <strain evidence="3">HKST-UBA80</strain>
    </source>
</reference>
<evidence type="ECO:0000313" key="3">
    <source>
        <dbReference type="EMBL" id="MCA9302393.1"/>
    </source>
</evidence>
<dbReference type="Pfam" id="PF01863">
    <property type="entry name" value="YgjP-like"/>
    <property type="match status" value="1"/>
</dbReference>
<protein>
    <submittedName>
        <fullName evidence="3">DUF45 domain-containing protein</fullName>
    </submittedName>
</protein>
<dbReference type="InterPro" id="IPR002725">
    <property type="entry name" value="YgjP-like_metallopeptidase"/>
</dbReference>
<reference evidence="3" key="2">
    <citation type="journal article" date="2021" name="Microbiome">
        <title>Successional dynamics and alternative stable states in a saline activated sludge microbial community over 9 years.</title>
        <authorList>
            <person name="Wang Y."/>
            <person name="Ye J."/>
            <person name="Ju F."/>
            <person name="Liu L."/>
            <person name="Boyd J.A."/>
            <person name="Deng Y."/>
            <person name="Parks D.H."/>
            <person name="Jiang X."/>
            <person name="Yin X."/>
            <person name="Woodcroft B.J."/>
            <person name="Tyson G.W."/>
            <person name="Hugenholtz P."/>
            <person name="Polz M.F."/>
            <person name="Zhang T."/>
        </authorList>
    </citation>
    <scope>NUCLEOTIDE SEQUENCE</scope>
    <source>
        <strain evidence="3">HKST-UBA80</strain>
    </source>
</reference>
<evidence type="ECO:0000313" key="4">
    <source>
        <dbReference type="Proteomes" id="UP000714817"/>
    </source>
</evidence>
<name>A0A955E2R1_UNCKA</name>
<gene>
    <name evidence="3" type="ORF">KDA10_03495</name>
</gene>
<dbReference type="Proteomes" id="UP000714817">
    <property type="component" value="Unassembled WGS sequence"/>
</dbReference>
<dbReference type="EMBL" id="JAGQNY010000014">
    <property type="protein sequence ID" value="MCA9302393.1"/>
    <property type="molecule type" value="Genomic_DNA"/>
</dbReference>
<dbReference type="AlphaFoldDB" id="A0A955E2R1"/>
<organism evidence="3 4">
    <name type="scientific">candidate division WWE3 bacterium</name>
    <dbReference type="NCBI Taxonomy" id="2053526"/>
    <lineage>
        <taxon>Bacteria</taxon>
        <taxon>Katanobacteria</taxon>
    </lineage>
</organism>
<feature type="coiled-coil region" evidence="1">
    <location>
        <begin position="68"/>
        <end position="95"/>
    </location>
</feature>
<comment type="caution">
    <text evidence="3">The sequence shown here is derived from an EMBL/GenBank/DDBJ whole genome shotgun (WGS) entry which is preliminary data.</text>
</comment>
<sequence>MHKSINLDGIEVVYDFKRYSGSKNIKITVFSTHRVLVTAPKRVRESDVNAFIISRSGWILPLLGNESNVNHKKNLLEKKMEYKKLKRRAEEILSARLRHFNAIYGFRFKSVKIRNQSSRWGSCSSSGSINFNYRLILLDQELIDYVVVHELCHLREMNHSPAFWRLVEKSIPNYKVLKKKLARLS</sequence>
<accession>A0A955E2R1</accession>
<proteinExistence type="predicted"/>